<name>A0A212K5W1_9BACT</name>
<dbReference type="EMBL" id="FLUP01000001">
    <property type="protein sequence ID" value="SBW07056.1"/>
    <property type="molecule type" value="Genomic_DNA"/>
</dbReference>
<dbReference type="RefSeq" id="WP_296936393.1">
    <property type="nucleotide sequence ID" value="NZ_LT598928.1"/>
</dbReference>
<organism evidence="1">
    <name type="scientific">uncultured Desulfovibrio sp</name>
    <dbReference type="NCBI Taxonomy" id="167968"/>
    <lineage>
        <taxon>Bacteria</taxon>
        <taxon>Pseudomonadati</taxon>
        <taxon>Thermodesulfobacteriota</taxon>
        <taxon>Desulfovibrionia</taxon>
        <taxon>Desulfovibrionales</taxon>
        <taxon>Desulfovibrionaceae</taxon>
        <taxon>Desulfovibrio</taxon>
        <taxon>environmental samples</taxon>
    </lineage>
</organism>
<gene>
    <name evidence="1" type="ORF">KM92DES2_12281</name>
</gene>
<dbReference type="AlphaFoldDB" id="A0A212K5W1"/>
<evidence type="ECO:0000313" key="1">
    <source>
        <dbReference type="EMBL" id="SBW07056.1"/>
    </source>
</evidence>
<protein>
    <submittedName>
        <fullName evidence="1">Uncharacterized protein</fullName>
    </submittedName>
</protein>
<accession>A0A212K5W1</accession>
<sequence>MQRQLSLLDDTQLAGALPAIKAAMRGIAGAPEGEGRKALPDRLNTIARASGVKLTGGNTHSISEETLHKILSPSDESRPPSILMMLAYYKATGRSDHLRAMLRTVGLDIMTEDERVYAEIGRQYVETKQKNAEARRARRKMQEWEEKL</sequence>
<proteinExistence type="predicted"/>
<reference evidence="1" key="1">
    <citation type="submission" date="2016-04" db="EMBL/GenBank/DDBJ databases">
        <authorList>
            <person name="Evans L.H."/>
            <person name="Alamgir A."/>
            <person name="Owens N."/>
            <person name="Weber N.D."/>
            <person name="Virtaneva K."/>
            <person name="Barbian K."/>
            <person name="Babar A."/>
            <person name="Rosenke K."/>
        </authorList>
    </citation>
    <scope>NUCLEOTIDE SEQUENCE</scope>
    <source>
        <strain evidence="1">92-2</strain>
    </source>
</reference>